<evidence type="ECO:0000256" key="7">
    <source>
        <dbReference type="ARBA" id="ARBA00023136"/>
    </source>
</evidence>
<name>A0A4P7GK22_9ACTN</name>
<evidence type="ECO:0000256" key="9">
    <source>
        <dbReference type="PIRNR" id="PIRNR004862"/>
    </source>
</evidence>
<evidence type="ECO:0000313" key="14">
    <source>
        <dbReference type="EMBL" id="QBR92370.1"/>
    </source>
</evidence>
<feature type="transmembrane region" description="Helical" evidence="11">
    <location>
        <begin position="25"/>
        <end position="46"/>
    </location>
</feature>
<evidence type="ECO:0000256" key="8">
    <source>
        <dbReference type="ARBA" id="ARBA00023143"/>
    </source>
</evidence>
<feature type="compositionally biased region" description="Polar residues" evidence="10">
    <location>
        <begin position="290"/>
        <end position="300"/>
    </location>
</feature>
<keyword evidence="7 11" id="KW-0472">Membrane</keyword>
<protein>
    <recommendedName>
        <fullName evidence="9">Flagellar M-ring protein</fullName>
    </recommendedName>
</protein>
<keyword evidence="6 11" id="KW-1133">Transmembrane helix</keyword>
<evidence type="ECO:0000256" key="10">
    <source>
        <dbReference type="SAM" id="MobiDB-lite"/>
    </source>
</evidence>
<keyword evidence="8 9" id="KW-0975">Bacterial flagellum</keyword>
<evidence type="ECO:0000259" key="12">
    <source>
        <dbReference type="Pfam" id="PF01514"/>
    </source>
</evidence>
<dbReference type="RefSeq" id="WP_135076503.1">
    <property type="nucleotide sequence ID" value="NZ_CP038267.1"/>
</dbReference>
<dbReference type="PANTHER" id="PTHR30046:SF0">
    <property type="entry name" value="FLAGELLAR M-RING PROTEIN"/>
    <property type="match status" value="1"/>
</dbReference>
<feature type="compositionally biased region" description="Gly residues" evidence="10">
    <location>
        <begin position="302"/>
        <end position="313"/>
    </location>
</feature>
<dbReference type="Proteomes" id="UP000294894">
    <property type="component" value="Chromosome"/>
</dbReference>
<comment type="similarity">
    <text evidence="3 9">Belongs to the FliF family.</text>
</comment>
<dbReference type="InterPro" id="IPR000067">
    <property type="entry name" value="FlgMring_FliF"/>
</dbReference>
<dbReference type="InterPro" id="IPR013556">
    <property type="entry name" value="Flag_M-ring_C"/>
</dbReference>
<feature type="domain" description="Flagellar M-ring C-terminal" evidence="13">
    <location>
        <begin position="252"/>
        <end position="401"/>
    </location>
</feature>
<dbReference type="PANTHER" id="PTHR30046">
    <property type="entry name" value="FLAGELLAR M-RING PROTEIN"/>
    <property type="match status" value="1"/>
</dbReference>
<dbReference type="KEGG" id="noy:EXE57_08785"/>
<keyword evidence="4" id="KW-1003">Cell membrane</keyword>
<keyword evidence="14" id="KW-0966">Cell projection</keyword>
<feature type="transmembrane region" description="Helical" evidence="11">
    <location>
        <begin position="428"/>
        <end position="447"/>
    </location>
</feature>
<dbReference type="GO" id="GO:0071973">
    <property type="term" value="P:bacterial-type flagellum-dependent cell motility"/>
    <property type="evidence" value="ECO:0007669"/>
    <property type="project" value="InterPro"/>
</dbReference>
<evidence type="ECO:0000259" key="13">
    <source>
        <dbReference type="Pfam" id="PF08345"/>
    </source>
</evidence>
<comment type="subcellular location">
    <subcellularLocation>
        <location evidence="1 9">Bacterial flagellum basal body</location>
    </subcellularLocation>
    <subcellularLocation>
        <location evidence="2">Cell membrane</location>
        <topology evidence="2">Multi-pass membrane protein</topology>
    </subcellularLocation>
</comment>
<proteinExistence type="inferred from homology"/>
<dbReference type="Pfam" id="PF01514">
    <property type="entry name" value="YscJ_FliF"/>
    <property type="match status" value="1"/>
</dbReference>
<dbReference type="GO" id="GO:0009431">
    <property type="term" value="C:bacterial-type flagellum basal body, MS ring"/>
    <property type="evidence" value="ECO:0007669"/>
    <property type="project" value="InterPro"/>
</dbReference>
<feature type="domain" description="Flagellar M-ring N-terminal" evidence="12">
    <location>
        <begin position="47"/>
        <end position="221"/>
    </location>
</feature>
<dbReference type="GO" id="GO:0005886">
    <property type="term" value="C:plasma membrane"/>
    <property type="evidence" value="ECO:0007669"/>
    <property type="project" value="UniProtKB-SubCell"/>
</dbReference>
<evidence type="ECO:0000256" key="11">
    <source>
        <dbReference type="SAM" id="Phobius"/>
    </source>
</evidence>
<dbReference type="InterPro" id="IPR045851">
    <property type="entry name" value="AMP-bd_C_sf"/>
</dbReference>
<keyword evidence="14" id="KW-0282">Flagellum</keyword>
<accession>A0A4P7GK22</accession>
<evidence type="ECO:0000256" key="6">
    <source>
        <dbReference type="ARBA" id="ARBA00022989"/>
    </source>
</evidence>
<feature type="compositionally biased region" description="Polar residues" evidence="10">
    <location>
        <begin position="323"/>
        <end position="333"/>
    </location>
</feature>
<evidence type="ECO:0000256" key="3">
    <source>
        <dbReference type="ARBA" id="ARBA00007971"/>
    </source>
</evidence>
<dbReference type="Pfam" id="PF08345">
    <property type="entry name" value="YscJ_FliF_C"/>
    <property type="match status" value="1"/>
</dbReference>
<evidence type="ECO:0000256" key="1">
    <source>
        <dbReference type="ARBA" id="ARBA00004117"/>
    </source>
</evidence>
<dbReference type="OrthoDB" id="9807026at2"/>
<dbReference type="PRINTS" id="PR01009">
    <property type="entry name" value="FLGMRINGFLIF"/>
</dbReference>
<dbReference type="EMBL" id="CP038267">
    <property type="protein sequence ID" value="QBR92370.1"/>
    <property type="molecule type" value="Genomic_DNA"/>
</dbReference>
<dbReference type="PIRSF" id="PIRSF004862">
    <property type="entry name" value="FliF"/>
    <property type="match status" value="1"/>
</dbReference>
<feature type="region of interest" description="Disordered" evidence="10">
    <location>
        <begin position="277"/>
        <end position="338"/>
    </location>
</feature>
<evidence type="ECO:0000313" key="15">
    <source>
        <dbReference type="Proteomes" id="UP000294894"/>
    </source>
</evidence>
<gene>
    <name evidence="14" type="primary">fliF</name>
    <name evidence="14" type="ORF">EXE57_08785</name>
</gene>
<evidence type="ECO:0000256" key="4">
    <source>
        <dbReference type="ARBA" id="ARBA00022475"/>
    </source>
</evidence>
<keyword evidence="15" id="KW-1185">Reference proteome</keyword>
<dbReference type="NCBIfam" id="TIGR00206">
    <property type="entry name" value="fliF"/>
    <property type="match status" value="1"/>
</dbReference>
<dbReference type="Gene3D" id="3.30.300.30">
    <property type="match status" value="1"/>
</dbReference>
<reference evidence="14 15" key="1">
    <citation type="submission" date="2019-03" db="EMBL/GenBank/DDBJ databases">
        <title>Three New Species of Nocardioides, Nocardioides euryhalodurans sp. nov., Nocardioides seonyuensis sp. nov. and Nocardioides eburneoflavus sp. nov., Iolated from Soil.</title>
        <authorList>
            <person name="Roh S.G."/>
            <person name="Lee C."/>
            <person name="Kim M.-K."/>
            <person name="Kim S.B."/>
        </authorList>
    </citation>
    <scope>NUCLEOTIDE SEQUENCE [LARGE SCALE GENOMIC DNA]</scope>
    <source>
        <strain evidence="14 15">MMS17-SY117</strain>
    </source>
</reference>
<organism evidence="14 15">
    <name type="scientific">Nocardioides euryhalodurans</name>
    <dbReference type="NCBI Taxonomy" id="2518370"/>
    <lineage>
        <taxon>Bacteria</taxon>
        <taxon>Bacillati</taxon>
        <taxon>Actinomycetota</taxon>
        <taxon>Actinomycetes</taxon>
        <taxon>Propionibacteriales</taxon>
        <taxon>Nocardioidaceae</taxon>
        <taxon>Nocardioides</taxon>
    </lineage>
</organism>
<keyword evidence="14" id="KW-0969">Cilium</keyword>
<evidence type="ECO:0000256" key="5">
    <source>
        <dbReference type="ARBA" id="ARBA00022692"/>
    </source>
</evidence>
<evidence type="ECO:0000256" key="2">
    <source>
        <dbReference type="ARBA" id="ARBA00004651"/>
    </source>
</evidence>
<dbReference type="GO" id="GO:0003774">
    <property type="term" value="F:cytoskeletal motor activity"/>
    <property type="evidence" value="ECO:0007669"/>
    <property type="project" value="InterPro"/>
</dbReference>
<dbReference type="InterPro" id="IPR006182">
    <property type="entry name" value="FliF_N_dom"/>
</dbReference>
<keyword evidence="5 11" id="KW-0812">Transmembrane</keyword>
<sequence length="531" mass="56184">MKDNLRRTLAGYQRSFASFTTGQKVVAVVGTAALLLAGFMVFRWAAAPNYAPLFSSLSSSDASAVIEQLEADGVPYEITGGGGTIMVPRDQVYATRISLSGEGLPSDSGKGGYALLDNQDISTSQFKEQTDFKRAMEGELATTIEAIDSVDTAVVHLALPPEEVFADEQDPATASVLVATSPGADLQPEQVQAVVHLVASSIDGLDPDMVTVADSTGRVLSTNDGAGGAASTRSQQVEDYQDELNGRIQQMLDRVVGPGNSTVQVTANLDFDKSVTESTTYEADEDDPPLSSQTQSETYSGGQPGAGVGGVVGPEGQMETGATDGSGTYSQESTTRDNAVDTVVEHRETAPGSVESLHAAVVVDVNAPTKVDPVEVEELVTAAVGINPRRGDTVEVSALPFDRTAEDAAAAALEEAAADEAGSQRAEWIRNGVLILLVALLVLVVWLRSRKRAKARVQATTYVVEQLRQDQAERAAVAASRQRIDTSPATMALERADRDADVEVRDELAALVERQPEEVAALLRGWLVERH</sequence>
<dbReference type="InterPro" id="IPR043427">
    <property type="entry name" value="YscJ/FliF"/>
</dbReference>
<comment type="function">
    <text evidence="9">The M ring may be actively involved in energy transduction.</text>
</comment>
<dbReference type="AlphaFoldDB" id="A0A4P7GK22"/>